<proteinExistence type="predicted"/>
<accession>A0AA88NN38</accession>
<dbReference type="AlphaFoldDB" id="A0AA88NN38"/>
<feature type="region of interest" description="Disordered" evidence="1">
    <location>
        <begin position="145"/>
        <end position="185"/>
    </location>
</feature>
<dbReference type="Proteomes" id="UP001187415">
    <property type="component" value="Unassembled WGS sequence"/>
</dbReference>
<evidence type="ECO:0000256" key="1">
    <source>
        <dbReference type="SAM" id="MobiDB-lite"/>
    </source>
</evidence>
<organism evidence="2 3">
    <name type="scientific">Channa striata</name>
    <name type="common">Snakehead murrel</name>
    <name type="synonym">Ophicephalus striatus</name>
    <dbReference type="NCBI Taxonomy" id="64152"/>
    <lineage>
        <taxon>Eukaryota</taxon>
        <taxon>Metazoa</taxon>
        <taxon>Chordata</taxon>
        <taxon>Craniata</taxon>
        <taxon>Vertebrata</taxon>
        <taxon>Euteleostomi</taxon>
        <taxon>Actinopterygii</taxon>
        <taxon>Neopterygii</taxon>
        <taxon>Teleostei</taxon>
        <taxon>Neoteleostei</taxon>
        <taxon>Acanthomorphata</taxon>
        <taxon>Anabantaria</taxon>
        <taxon>Anabantiformes</taxon>
        <taxon>Channoidei</taxon>
        <taxon>Channidae</taxon>
        <taxon>Channa</taxon>
    </lineage>
</organism>
<comment type="caution">
    <text evidence="2">The sequence shown here is derived from an EMBL/GenBank/DDBJ whole genome shotgun (WGS) entry which is preliminary data.</text>
</comment>
<name>A0AA88NN38_CHASR</name>
<feature type="region of interest" description="Disordered" evidence="1">
    <location>
        <begin position="36"/>
        <end position="79"/>
    </location>
</feature>
<protein>
    <submittedName>
        <fullName evidence="2">Uncharacterized protein</fullName>
    </submittedName>
</protein>
<keyword evidence="3" id="KW-1185">Reference proteome</keyword>
<evidence type="ECO:0000313" key="2">
    <source>
        <dbReference type="EMBL" id="KAK2859206.1"/>
    </source>
</evidence>
<feature type="compositionally biased region" description="Basic residues" evidence="1">
    <location>
        <begin position="145"/>
        <end position="161"/>
    </location>
</feature>
<evidence type="ECO:0000313" key="3">
    <source>
        <dbReference type="Proteomes" id="UP001187415"/>
    </source>
</evidence>
<feature type="compositionally biased region" description="Polar residues" evidence="1">
    <location>
        <begin position="175"/>
        <end position="185"/>
    </location>
</feature>
<gene>
    <name evidence="2" type="ORF">Q5P01_003826</name>
</gene>
<reference evidence="2" key="1">
    <citation type="submission" date="2023-07" db="EMBL/GenBank/DDBJ databases">
        <title>Chromosome-level Genome Assembly of Striped Snakehead (Channa striata).</title>
        <authorList>
            <person name="Liu H."/>
        </authorList>
    </citation>
    <scope>NUCLEOTIDE SEQUENCE</scope>
    <source>
        <strain evidence="2">Gz</strain>
        <tissue evidence="2">Muscle</tissue>
    </source>
</reference>
<sequence>MQSHDLYVFTSQMQAGKPAGVPQLGGRLRTLPIRPAQAAHPAAKSKRHELRAGTQRAPWSRSRHDDSRLSGRPPATSNSDATMIIINNVAPVCLPFRPSVRRSVASANPAPLGTGLSPRPPARLPPLVRQSLTRSGLIYTHMVARKKRKIEAKRKRAKRGKGSATHSHPPVRSTAALSPSVLQSA</sequence>
<dbReference type="EMBL" id="JAUPFM010000002">
    <property type="protein sequence ID" value="KAK2859206.1"/>
    <property type="molecule type" value="Genomic_DNA"/>
</dbReference>